<feature type="domain" description="HTH araC/xylS-type" evidence="3">
    <location>
        <begin position="200"/>
        <end position="298"/>
    </location>
</feature>
<dbReference type="GO" id="GO:0003700">
    <property type="term" value="F:DNA-binding transcription factor activity"/>
    <property type="evidence" value="ECO:0007669"/>
    <property type="project" value="InterPro"/>
</dbReference>
<keyword evidence="5" id="KW-1185">Reference proteome</keyword>
<evidence type="ECO:0000259" key="3">
    <source>
        <dbReference type="PROSITE" id="PS01124"/>
    </source>
</evidence>
<dbReference type="InterPro" id="IPR009057">
    <property type="entry name" value="Homeodomain-like_sf"/>
</dbReference>
<dbReference type="Gene3D" id="3.40.50.880">
    <property type="match status" value="1"/>
</dbReference>
<protein>
    <submittedName>
        <fullName evidence="4">GlxA family transcriptional regulator</fullName>
    </submittedName>
</protein>
<name>A0A2P7R0V2_9GAMM</name>
<dbReference type="PANTHER" id="PTHR43130">
    <property type="entry name" value="ARAC-FAMILY TRANSCRIPTIONAL REGULATOR"/>
    <property type="match status" value="1"/>
</dbReference>
<keyword evidence="1" id="KW-0805">Transcription regulation</keyword>
<keyword evidence="2" id="KW-0804">Transcription</keyword>
<evidence type="ECO:0000313" key="5">
    <source>
        <dbReference type="Proteomes" id="UP000240243"/>
    </source>
</evidence>
<dbReference type="PROSITE" id="PS01124">
    <property type="entry name" value="HTH_ARAC_FAMILY_2"/>
    <property type="match status" value="1"/>
</dbReference>
<dbReference type="Gene3D" id="1.10.10.60">
    <property type="entry name" value="Homeodomain-like"/>
    <property type="match status" value="1"/>
</dbReference>
<dbReference type="OrthoDB" id="9803764at2"/>
<dbReference type="SUPFAM" id="SSF52317">
    <property type="entry name" value="Class I glutamine amidotransferase-like"/>
    <property type="match status" value="1"/>
</dbReference>
<dbReference type="GO" id="GO:0043565">
    <property type="term" value="F:sequence-specific DNA binding"/>
    <property type="evidence" value="ECO:0007669"/>
    <property type="project" value="InterPro"/>
</dbReference>
<dbReference type="InterPro" id="IPR052158">
    <property type="entry name" value="INH-QAR"/>
</dbReference>
<dbReference type="AlphaFoldDB" id="A0A2P7R0V2"/>
<evidence type="ECO:0000256" key="1">
    <source>
        <dbReference type="ARBA" id="ARBA00023015"/>
    </source>
</evidence>
<dbReference type="InterPro" id="IPR018060">
    <property type="entry name" value="HTH_AraC"/>
</dbReference>
<accession>A0A2P7R0V2</accession>
<organism evidence="4 5">
    <name type="scientific">Zobellella endophytica</name>
    <dbReference type="NCBI Taxonomy" id="2116700"/>
    <lineage>
        <taxon>Bacteria</taxon>
        <taxon>Pseudomonadati</taxon>
        <taxon>Pseudomonadota</taxon>
        <taxon>Gammaproteobacteria</taxon>
        <taxon>Aeromonadales</taxon>
        <taxon>Aeromonadaceae</taxon>
        <taxon>Zobellella</taxon>
    </lineage>
</organism>
<dbReference type="SMART" id="SM00342">
    <property type="entry name" value="HTH_ARAC"/>
    <property type="match status" value="1"/>
</dbReference>
<dbReference type="InterPro" id="IPR002818">
    <property type="entry name" value="DJ-1/PfpI"/>
</dbReference>
<dbReference type="Pfam" id="PF12833">
    <property type="entry name" value="HTH_18"/>
    <property type="match status" value="1"/>
</dbReference>
<reference evidence="4 5" key="1">
    <citation type="submission" date="2018-03" db="EMBL/GenBank/DDBJ databases">
        <title>The draft genome of Zobellella sp. 59N8.</title>
        <authorList>
            <person name="Liu L."/>
            <person name="Li L."/>
            <person name="Zhang X."/>
            <person name="Liang L."/>
            <person name="Wang T."/>
        </authorList>
    </citation>
    <scope>NUCLEOTIDE SEQUENCE [LARGE SCALE GENOMIC DNA]</scope>
    <source>
        <strain evidence="4 5">59N8</strain>
    </source>
</reference>
<evidence type="ECO:0000256" key="2">
    <source>
        <dbReference type="ARBA" id="ARBA00023163"/>
    </source>
</evidence>
<dbReference type="PANTHER" id="PTHR43130:SF3">
    <property type="entry name" value="HTH-TYPE TRANSCRIPTIONAL REGULATOR RV1931C"/>
    <property type="match status" value="1"/>
</dbReference>
<dbReference type="Pfam" id="PF01965">
    <property type="entry name" value="DJ-1_PfpI"/>
    <property type="match status" value="1"/>
</dbReference>
<dbReference type="Proteomes" id="UP000240243">
    <property type="component" value="Unassembled WGS sequence"/>
</dbReference>
<gene>
    <name evidence="4" type="ORF">C7H85_15890</name>
</gene>
<dbReference type="SUPFAM" id="SSF46689">
    <property type="entry name" value="Homeodomain-like"/>
    <property type="match status" value="2"/>
</dbReference>
<dbReference type="InterPro" id="IPR029062">
    <property type="entry name" value="Class_I_gatase-like"/>
</dbReference>
<dbReference type="EMBL" id="PXYG01000008">
    <property type="protein sequence ID" value="PSJ43839.1"/>
    <property type="molecule type" value="Genomic_DNA"/>
</dbReference>
<dbReference type="CDD" id="cd03136">
    <property type="entry name" value="GATase1_AraC_ArgR_like"/>
    <property type="match status" value="1"/>
</dbReference>
<proteinExistence type="predicted"/>
<evidence type="ECO:0000313" key="4">
    <source>
        <dbReference type="EMBL" id="PSJ43839.1"/>
    </source>
</evidence>
<comment type="caution">
    <text evidence="4">The sequence shown here is derived from an EMBL/GenBank/DDBJ whole genome shotgun (WGS) entry which is preliminary data.</text>
</comment>
<sequence length="315" mass="35652">MLSFSAAVEPLRMANRIRKRPLYQWHLYSRGDLPVPASNGMPFAPTRRFEDTDDIGTMIVVAGIGAEVVKDEGLNRWLRQLSRRQITLGSTSTGSLLLARAGVLRQHSCTIHWENKESLQEEFPDLRVTGELYEVDDRIITCSGGLAGLDMMLHLIALKHGEQLANDVAEQCIHPSIRPAHDSQRMAIQTRLNVHHPRLVRAIEVMRSHLEEVLSCQQVAEQVGLSSRQLERLFKQLLGTSPAGFYLDLRLEKARHLLLQSSLSTLQVGMACGFASSSYFSRCYQQKYGCSPRQERQARRIRPVIEGEPRTDKRD</sequence>